<dbReference type="EMBL" id="LASV01000031">
    <property type="protein sequence ID" value="KKA25218.1"/>
    <property type="molecule type" value="Genomic_DNA"/>
</dbReference>
<name>A0A0F4Z5S5_RASE3</name>
<protein>
    <submittedName>
        <fullName evidence="1">Uncharacterized protein</fullName>
    </submittedName>
</protein>
<dbReference type="RefSeq" id="XP_013331830.1">
    <property type="nucleotide sequence ID" value="XM_013476376.1"/>
</dbReference>
<dbReference type="OrthoDB" id="5387413at2759"/>
<comment type="caution">
    <text evidence="1">The sequence shown here is derived from an EMBL/GenBank/DDBJ whole genome shotgun (WGS) entry which is preliminary data.</text>
</comment>
<evidence type="ECO:0000313" key="1">
    <source>
        <dbReference type="EMBL" id="KKA25218.1"/>
    </source>
</evidence>
<sequence>MPFLQEPAEDAPVVRVRDLHDDENFVLSEFERHAGHCSRCADPLDAFREGRSLCERGHQYAIDVAEYVFSKNGKAYSVVDQGFNQQTLVKIPRDCKAARRLLLAIEEGLRLRRSQQQDQGPVISYDSTYPVAPRRPAAPEPYTQIIERAPRTRRRVIVYRRGSPSRGSLYESDFVDRIERHYDALRVHRPAEYFR</sequence>
<evidence type="ECO:0000313" key="2">
    <source>
        <dbReference type="Proteomes" id="UP000053958"/>
    </source>
</evidence>
<organism evidence="1 2">
    <name type="scientific">Rasamsonia emersonii (strain ATCC 16479 / CBS 393.64 / IMI 116815)</name>
    <dbReference type="NCBI Taxonomy" id="1408163"/>
    <lineage>
        <taxon>Eukaryota</taxon>
        <taxon>Fungi</taxon>
        <taxon>Dikarya</taxon>
        <taxon>Ascomycota</taxon>
        <taxon>Pezizomycotina</taxon>
        <taxon>Eurotiomycetes</taxon>
        <taxon>Eurotiomycetidae</taxon>
        <taxon>Eurotiales</taxon>
        <taxon>Trichocomaceae</taxon>
        <taxon>Rasamsonia</taxon>
    </lineage>
</organism>
<reference evidence="1 2" key="1">
    <citation type="submission" date="2015-04" db="EMBL/GenBank/DDBJ databases">
        <authorList>
            <person name="Heijne W.H."/>
            <person name="Fedorova N.D."/>
            <person name="Nierman W.C."/>
            <person name="Vollebregt A.W."/>
            <person name="Zhao Z."/>
            <person name="Wu L."/>
            <person name="Kumar M."/>
            <person name="Stam H."/>
            <person name="van den Berg M.A."/>
            <person name="Pel H.J."/>
        </authorList>
    </citation>
    <scope>NUCLEOTIDE SEQUENCE [LARGE SCALE GENOMIC DNA]</scope>
    <source>
        <strain evidence="1 2">CBS 393.64</strain>
    </source>
</reference>
<keyword evidence="2" id="KW-1185">Reference proteome</keyword>
<dbReference type="GeneID" id="25312798"/>
<gene>
    <name evidence="1" type="ORF">T310_0744</name>
</gene>
<dbReference type="AlphaFoldDB" id="A0A0F4Z5S5"/>
<accession>A0A0F4Z5S5</accession>
<dbReference type="Proteomes" id="UP000053958">
    <property type="component" value="Unassembled WGS sequence"/>
</dbReference>
<proteinExistence type="predicted"/>